<protein>
    <submittedName>
        <fullName evidence="3">DUF3592 domain-containing protein</fullName>
    </submittedName>
</protein>
<accession>A0A7Y0L9C0</accession>
<feature type="domain" description="DUF3592" evidence="2">
    <location>
        <begin position="43"/>
        <end position="123"/>
    </location>
</feature>
<gene>
    <name evidence="3" type="ORF">HII17_00520</name>
</gene>
<keyword evidence="1" id="KW-0812">Transmembrane</keyword>
<evidence type="ECO:0000313" key="4">
    <source>
        <dbReference type="Proteomes" id="UP000568664"/>
    </source>
</evidence>
<name>A0A7Y0L9C0_9GAMM</name>
<comment type="caution">
    <text evidence="3">The sequence shown here is derived from an EMBL/GenBank/DDBJ whole genome shotgun (WGS) entry which is preliminary data.</text>
</comment>
<sequence>MRTLSKIYEFLLFLLMLAFGFFWAVHSIYVIYSYLNSYDWVETPSQVVSVNFVRHDDSQGRQDTYERKVSYKYSYFGQEFLSDRESFGFVRFFSDPNEKYVSKQTINVYVNPNSPSQSVIYRFNGATFLMQLLIMLISFGGVYLFRPKWLKNITRRSSKEF</sequence>
<dbReference type="Pfam" id="PF12158">
    <property type="entry name" value="DUF3592"/>
    <property type="match status" value="1"/>
</dbReference>
<keyword evidence="1" id="KW-1133">Transmembrane helix</keyword>
<feature type="transmembrane region" description="Helical" evidence="1">
    <location>
        <begin position="12"/>
        <end position="35"/>
    </location>
</feature>
<dbReference type="InterPro" id="IPR021994">
    <property type="entry name" value="DUF3592"/>
</dbReference>
<keyword evidence="4" id="KW-1185">Reference proteome</keyword>
<evidence type="ECO:0000256" key="1">
    <source>
        <dbReference type="SAM" id="Phobius"/>
    </source>
</evidence>
<organism evidence="3 4">
    <name type="scientific">Thalassotalea algicola</name>
    <dbReference type="NCBI Taxonomy" id="2716224"/>
    <lineage>
        <taxon>Bacteria</taxon>
        <taxon>Pseudomonadati</taxon>
        <taxon>Pseudomonadota</taxon>
        <taxon>Gammaproteobacteria</taxon>
        <taxon>Alteromonadales</taxon>
        <taxon>Colwelliaceae</taxon>
        <taxon>Thalassotalea</taxon>
    </lineage>
</organism>
<evidence type="ECO:0000259" key="2">
    <source>
        <dbReference type="Pfam" id="PF12158"/>
    </source>
</evidence>
<dbReference type="RefSeq" id="WP_169073379.1">
    <property type="nucleotide sequence ID" value="NZ_JABBXH010000001.1"/>
</dbReference>
<dbReference type="EMBL" id="JABBXH010000001">
    <property type="protein sequence ID" value="NMP30029.1"/>
    <property type="molecule type" value="Genomic_DNA"/>
</dbReference>
<keyword evidence="1" id="KW-0472">Membrane</keyword>
<reference evidence="3 4" key="1">
    <citation type="submission" date="2020-04" db="EMBL/GenBank/DDBJ databases">
        <title>Thalassotalea sp. M1531, isolated from the surface of marine red alga.</title>
        <authorList>
            <person name="Pang L."/>
            <person name="Lu D.-C."/>
        </authorList>
    </citation>
    <scope>NUCLEOTIDE SEQUENCE [LARGE SCALE GENOMIC DNA]</scope>
    <source>
        <strain evidence="3 4">M1531</strain>
    </source>
</reference>
<dbReference type="Proteomes" id="UP000568664">
    <property type="component" value="Unassembled WGS sequence"/>
</dbReference>
<proteinExistence type="predicted"/>
<dbReference type="AlphaFoldDB" id="A0A7Y0L9C0"/>
<evidence type="ECO:0000313" key="3">
    <source>
        <dbReference type="EMBL" id="NMP30029.1"/>
    </source>
</evidence>
<feature type="transmembrane region" description="Helical" evidence="1">
    <location>
        <begin position="119"/>
        <end position="145"/>
    </location>
</feature>